<dbReference type="Gene3D" id="1.10.132.100">
    <property type="match status" value="1"/>
</dbReference>
<evidence type="ECO:0000313" key="2">
    <source>
        <dbReference type="Proteomes" id="UP000286907"/>
    </source>
</evidence>
<sequence length="567" mass="65242">MSKRHFNLVAEPWIKVIYDSHGSMTEVSLIDLFKNAYQFKQLAGETRSQDFAVLRLLLAILETVYSRFDAENQAYDWLQTDDLMQVRAEVDDYNSDDLLETWKKLYQQGGFSDVVVTYLEKYKNSFDFFGDNPFYQVTQEQYDGLVPADKRVSTGKGTVSVKQINRSISESANSPALFAPKTEASKDQIALPELIRWIITYQNFTGATDKTKILTPNNFSIGAGWLYRLNPVFANGQNLFEALMLNLVLINKTSQNIYQVQKPVWEYANSITYIEERKKEFVPDNVAALYTSWSRALYLDWLNNDQPIIFSAGIPMFDPNNAFIEPFTVWRFDNKKKPAIYRPATKSNRSLSRAMWRNFGDYIDIYQDGNSGKQPGIVDWLHLLKERGLIARNTQLQLSSDTLISDGNATSQSPAAEISDTMSINADVLFDLDGSQYWPRRIEDAVDLAQLVERDYWQFIKTISKIRGFSSSNDTNFVNQETAKYYEQLNLPFKKWLADLTVEDDRDQKVNVWKQQLKLIVSSCVQVFMQSVSSRDIRGVVDEKSSAILNVFTAYNQLNRNVNRDLN</sequence>
<name>A0ABX5QP36_9LACO</name>
<evidence type="ECO:0000313" key="1">
    <source>
        <dbReference type="EMBL" id="QAS70546.1"/>
    </source>
</evidence>
<accession>A0ABX5QP36</accession>
<keyword evidence="2" id="KW-1185">Reference proteome</keyword>
<protein>
    <submittedName>
        <fullName evidence="1">Type I-E CRISPR-associated protein Cse1/CasA</fullName>
    </submittedName>
</protein>
<dbReference type="EMBL" id="CP029684">
    <property type="protein sequence ID" value="QAS70546.1"/>
    <property type="molecule type" value="Genomic_DNA"/>
</dbReference>
<dbReference type="RefSeq" id="WP_128687012.1">
    <property type="nucleotide sequence ID" value="NZ_CP029684.2"/>
</dbReference>
<reference evidence="1 2" key="1">
    <citation type="journal article" date="2019" name="Syst. Appl. Microbiol.">
        <title>Oenococcus sicerae sp. nov., isolated from French cider.</title>
        <authorList>
            <person name="Cousin F.J."/>
            <person name="Le Guellec R."/>
            <person name="Chagnot C."/>
            <person name="Goux D."/>
            <person name="Dalmasso M."/>
            <person name="Laplace J.M."/>
            <person name="Cretenet M."/>
        </authorList>
    </citation>
    <scope>NUCLEOTIDE SEQUENCE [LARGE SCALE GENOMIC DNA]</scope>
    <source>
        <strain evidence="1 2">UCMA 15228</strain>
    </source>
</reference>
<organism evidence="1 2">
    <name type="scientific">Oenococcus sicerae</name>
    <dbReference type="NCBI Taxonomy" id="2203724"/>
    <lineage>
        <taxon>Bacteria</taxon>
        <taxon>Bacillati</taxon>
        <taxon>Bacillota</taxon>
        <taxon>Bacilli</taxon>
        <taxon>Lactobacillales</taxon>
        <taxon>Lactobacillaceae</taxon>
        <taxon>Oenococcus</taxon>
    </lineage>
</organism>
<gene>
    <name evidence="1" type="ORF">DLJ48_08425</name>
</gene>
<dbReference type="Pfam" id="PF09481">
    <property type="entry name" value="CRISPR_Cse1"/>
    <property type="match status" value="1"/>
</dbReference>
<dbReference type="InterPro" id="IPR013381">
    <property type="entry name" value="CRISPR-assoc_prot_Cse1"/>
</dbReference>
<proteinExistence type="predicted"/>
<dbReference type="Proteomes" id="UP000286907">
    <property type="component" value="Chromosome"/>
</dbReference>